<dbReference type="GO" id="GO:0003755">
    <property type="term" value="F:peptidyl-prolyl cis-trans isomerase activity"/>
    <property type="evidence" value="ECO:0007669"/>
    <property type="project" value="UniProtKB-UniRule"/>
</dbReference>
<evidence type="ECO:0000256" key="9">
    <source>
        <dbReference type="PROSITE-ProRule" id="PRU00277"/>
    </source>
</evidence>
<organism evidence="12 13">
    <name type="scientific">Yoonia litorea</name>
    <dbReference type="NCBI Taxonomy" id="1123755"/>
    <lineage>
        <taxon>Bacteria</taxon>
        <taxon>Pseudomonadati</taxon>
        <taxon>Pseudomonadota</taxon>
        <taxon>Alphaproteobacteria</taxon>
        <taxon>Rhodobacterales</taxon>
        <taxon>Paracoccaceae</taxon>
        <taxon>Yoonia</taxon>
    </lineage>
</organism>
<evidence type="ECO:0000256" key="3">
    <source>
        <dbReference type="ARBA" id="ARBA00006577"/>
    </source>
</evidence>
<evidence type="ECO:0000256" key="10">
    <source>
        <dbReference type="RuleBase" id="RU003915"/>
    </source>
</evidence>
<dbReference type="EC" id="5.2.1.8" evidence="10"/>
<reference evidence="12 13" key="1">
    <citation type="submission" date="2016-10" db="EMBL/GenBank/DDBJ databases">
        <authorList>
            <person name="de Groot N.N."/>
        </authorList>
    </citation>
    <scope>NUCLEOTIDE SEQUENCE [LARGE SCALE GENOMIC DNA]</scope>
    <source>
        <strain evidence="12 13">DSM 29433</strain>
    </source>
</reference>
<dbReference type="PROSITE" id="PS50059">
    <property type="entry name" value="FKBP_PPIASE"/>
    <property type="match status" value="1"/>
</dbReference>
<keyword evidence="4" id="KW-0963">Cytoplasm</keyword>
<evidence type="ECO:0000256" key="5">
    <source>
        <dbReference type="ARBA" id="ARBA00023110"/>
    </source>
</evidence>
<dbReference type="SUPFAM" id="SSF54534">
    <property type="entry name" value="FKBP-like"/>
    <property type="match status" value="1"/>
</dbReference>
<comment type="subcellular location">
    <subcellularLocation>
        <location evidence="2">Cytoplasm</location>
    </subcellularLocation>
</comment>
<comment type="similarity">
    <text evidence="3 10">Belongs to the FKBP-type PPIase family.</text>
</comment>
<comment type="catalytic activity">
    <reaction evidence="1 9 10">
        <text>[protein]-peptidylproline (omega=180) = [protein]-peptidylproline (omega=0)</text>
        <dbReference type="Rhea" id="RHEA:16237"/>
        <dbReference type="Rhea" id="RHEA-COMP:10747"/>
        <dbReference type="Rhea" id="RHEA-COMP:10748"/>
        <dbReference type="ChEBI" id="CHEBI:83833"/>
        <dbReference type="ChEBI" id="CHEBI:83834"/>
        <dbReference type="EC" id="5.2.1.8"/>
    </reaction>
</comment>
<dbReference type="AlphaFoldDB" id="A0A1I6LEA5"/>
<dbReference type="PANTHER" id="PTHR47861:SF3">
    <property type="entry name" value="FKBP-TYPE PEPTIDYL-PROLYL CIS-TRANS ISOMERASE SLYD"/>
    <property type="match status" value="1"/>
</dbReference>
<evidence type="ECO:0000256" key="7">
    <source>
        <dbReference type="ARBA" id="ARBA00023235"/>
    </source>
</evidence>
<name>A0A1I6LEA5_9RHOB</name>
<gene>
    <name evidence="12" type="ORF">SAMN05444714_0452</name>
</gene>
<accession>A0A1I6LEA5</accession>
<dbReference type="STRING" id="1123755.SAMN05444714_0452"/>
<dbReference type="PANTHER" id="PTHR47861">
    <property type="entry name" value="FKBP-TYPE PEPTIDYL-PROLYL CIS-TRANS ISOMERASE SLYD"/>
    <property type="match status" value="1"/>
</dbReference>
<evidence type="ECO:0000313" key="12">
    <source>
        <dbReference type="EMBL" id="SFS01777.1"/>
    </source>
</evidence>
<comment type="function">
    <text evidence="8">Also involved in hydrogenase metallocenter assembly, probably by participating in the nickel insertion step. This function in hydrogenase biosynthesis requires chaperone activity and the presence of the metal-binding domain, but not PPIase activity.</text>
</comment>
<proteinExistence type="inferred from homology"/>
<evidence type="ECO:0000256" key="6">
    <source>
        <dbReference type="ARBA" id="ARBA00023186"/>
    </source>
</evidence>
<evidence type="ECO:0000256" key="2">
    <source>
        <dbReference type="ARBA" id="ARBA00004496"/>
    </source>
</evidence>
<dbReference type="Proteomes" id="UP000198926">
    <property type="component" value="Unassembled WGS sequence"/>
</dbReference>
<keyword evidence="5 9" id="KW-0697">Rotamase</keyword>
<dbReference type="InterPro" id="IPR046357">
    <property type="entry name" value="PPIase_dom_sf"/>
</dbReference>
<protein>
    <recommendedName>
        <fullName evidence="10">Peptidyl-prolyl cis-trans isomerase</fullName>
        <ecNumber evidence="10">5.2.1.8</ecNumber>
    </recommendedName>
</protein>
<evidence type="ECO:0000259" key="11">
    <source>
        <dbReference type="PROSITE" id="PS50059"/>
    </source>
</evidence>
<evidence type="ECO:0000313" key="13">
    <source>
        <dbReference type="Proteomes" id="UP000198926"/>
    </source>
</evidence>
<keyword evidence="13" id="KW-1185">Reference proteome</keyword>
<evidence type="ECO:0000256" key="4">
    <source>
        <dbReference type="ARBA" id="ARBA00022490"/>
    </source>
</evidence>
<feature type="domain" description="PPIase FKBP-type" evidence="11">
    <location>
        <begin position="7"/>
        <end position="101"/>
    </location>
</feature>
<dbReference type="GO" id="GO:0005737">
    <property type="term" value="C:cytoplasm"/>
    <property type="evidence" value="ECO:0007669"/>
    <property type="project" value="UniProtKB-SubCell"/>
</dbReference>
<dbReference type="EMBL" id="FOZM01000001">
    <property type="protein sequence ID" value="SFS01777.1"/>
    <property type="molecule type" value="Genomic_DNA"/>
</dbReference>
<dbReference type="Gene3D" id="3.10.50.40">
    <property type="match status" value="1"/>
</dbReference>
<sequence>MTQAKAGDTVRIHYTGTLDNGDQFDSSAGRDPLEFVVGSGQIIPGLDAAIPGMAVGDKKDVNVPAAQAYGEHNPDNQQAVPREQIPAEIPLEVGTQLQMQTPQGQVIPVVVADVTESEVTLDANHPLAGKDLNFAIEMMEIKAA</sequence>
<dbReference type="GO" id="GO:0042026">
    <property type="term" value="P:protein refolding"/>
    <property type="evidence" value="ECO:0007669"/>
    <property type="project" value="UniProtKB-ARBA"/>
</dbReference>
<dbReference type="Pfam" id="PF00254">
    <property type="entry name" value="FKBP_C"/>
    <property type="match status" value="1"/>
</dbReference>
<evidence type="ECO:0000256" key="1">
    <source>
        <dbReference type="ARBA" id="ARBA00000971"/>
    </source>
</evidence>
<dbReference type="InterPro" id="IPR001179">
    <property type="entry name" value="PPIase_FKBP_dom"/>
</dbReference>
<keyword evidence="7 9" id="KW-0413">Isomerase</keyword>
<evidence type="ECO:0000256" key="8">
    <source>
        <dbReference type="ARBA" id="ARBA00037071"/>
    </source>
</evidence>
<keyword evidence="6" id="KW-0143">Chaperone</keyword>
<dbReference type="RefSeq" id="WP_090207387.1">
    <property type="nucleotide sequence ID" value="NZ_FOZM01000001.1"/>
</dbReference>
<dbReference type="OrthoDB" id="9808891at2"/>